<feature type="region of interest" description="Disordered" evidence="1">
    <location>
        <begin position="1"/>
        <end position="21"/>
    </location>
</feature>
<comment type="caution">
    <text evidence="2">The sequence shown here is derived from an EMBL/GenBank/DDBJ whole genome shotgun (WGS) entry which is preliminary data.</text>
</comment>
<reference evidence="2 3" key="1">
    <citation type="submission" date="2012-11" db="EMBL/GenBank/DDBJ databases">
        <authorList>
            <person name="Linke B."/>
        </authorList>
    </citation>
    <scope>NUCLEOTIDE SEQUENCE [LARGE SCALE GENOMIC DNA]</scope>
    <source>
        <strain evidence="3">CFBP 1232</strain>
    </source>
</reference>
<evidence type="ECO:0000313" key="3">
    <source>
        <dbReference type="Proteomes" id="UP000013111"/>
    </source>
</evidence>
<dbReference type="AlphaFoldDB" id="A0A831A371"/>
<organism evidence="2 3">
    <name type="scientific">Erwinia amylovora NBRC 12687 = CFBP 1232</name>
    <dbReference type="NCBI Taxonomy" id="1219359"/>
    <lineage>
        <taxon>Bacteria</taxon>
        <taxon>Pseudomonadati</taxon>
        <taxon>Pseudomonadota</taxon>
        <taxon>Gammaproteobacteria</taxon>
        <taxon>Enterobacterales</taxon>
        <taxon>Erwiniaceae</taxon>
        <taxon>Erwinia</taxon>
    </lineage>
</organism>
<proteinExistence type="predicted"/>
<name>A0A831A371_ERWAM</name>
<accession>A0A831A371</accession>
<evidence type="ECO:0000256" key="1">
    <source>
        <dbReference type="SAM" id="MobiDB-lite"/>
    </source>
</evidence>
<dbReference type="EMBL" id="CAPB01000022">
    <property type="protein sequence ID" value="CCO94059.1"/>
    <property type="molecule type" value="Genomic_DNA"/>
</dbReference>
<dbReference type="Proteomes" id="UP000013111">
    <property type="component" value="Unassembled WGS sequence"/>
</dbReference>
<gene>
    <name evidence="2" type="ORF">BN437_2132</name>
</gene>
<sequence>MKTNARLLTDQQKVARVRQSARSLPGNSVTVSRTGAALKRFLALISPER</sequence>
<reference evidence="2 3" key="2">
    <citation type="submission" date="2013-04" db="EMBL/GenBank/DDBJ databases">
        <title>Comparative genomics of 12 strains of Erwinia amylovora identifies a pan-genome with a large conserved core and provides insights into host specificity.</title>
        <authorList>
            <person name="Mann R.A."/>
            <person name="Smits T.H.M."/>
            <person name="Buehlmann A."/>
            <person name="Blom J."/>
            <person name="Goesmann A."/>
            <person name="Frey J.E."/>
            <person name="Plummer K.M."/>
            <person name="Beer S.V."/>
            <person name="Luck J."/>
            <person name="Duffy B."/>
            <person name="Rodoni B."/>
        </authorList>
    </citation>
    <scope>NUCLEOTIDE SEQUENCE [LARGE SCALE GENOMIC DNA]</scope>
    <source>
        <strain evidence="3">CFBP 1232</strain>
    </source>
</reference>
<protein>
    <submittedName>
        <fullName evidence="2">Uncharacterized protein</fullName>
    </submittedName>
</protein>
<evidence type="ECO:0000313" key="2">
    <source>
        <dbReference type="EMBL" id="CCO94059.1"/>
    </source>
</evidence>